<evidence type="ECO:0000313" key="2">
    <source>
        <dbReference type="EMBL" id="CAI8006124.1"/>
    </source>
</evidence>
<reference evidence="2" key="1">
    <citation type="submission" date="2023-03" db="EMBL/GenBank/DDBJ databases">
        <authorList>
            <person name="Steffen K."/>
            <person name="Cardenas P."/>
        </authorList>
    </citation>
    <scope>NUCLEOTIDE SEQUENCE</scope>
</reference>
<dbReference type="Proteomes" id="UP001174909">
    <property type="component" value="Unassembled WGS sequence"/>
</dbReference>
<dbReference type="PANTHER" id="PTHR17008:SF1">
    <property type="entry name" value="MEIOSIS EXPRESSED GENE 1 PROTEIN HOMOLOG"/>
    <property type="match status" value="1"/>
</dbReference>
<evidence type="ECO:0000313" key="3">
    <source>
        <dbReference type="Proteomes" id="UP001174909"/>
    </source>
</evidence>
<name>A0AA35R7R9_GEOBA</name>
<dbReference type="EMBL" id="CASHTH010000661">
    <property type="protein sequence ID" value="CAI8006124.1"/>
    <property type="molecule type" value="Genomic_DNA"/>
</dbReference>
<accession>A0AA35R7R9</accession>
<evidence type="ECO:0000256" key="1">
    <source>
        <dbReference type="ARBA" id="ARBA00008514"/>
    </source>
</evidence>
<dbReference type="InterPro" id="IPR020186">
    <property type="entry name" value="Meiosis-expressed_gene_1"/>
</dbReference>
<sequence>MSEIVGKKLAARPSLWNEDVEEAYRFQLAGYRDETEYLTVNSGNAVDRWPHNNYVKKLQRKDGRFYYFSRARECLEKDLPKVKLYND</sequence>
<dbReference type="PANTHER" id="PTHR17008">
    <property type="entry name" value="MEIOSIS-EXPRESSED GENE 1 PROTEIN"/>
    <property type="match status" value="1"/>
</dbReference>
<keyword evidence="3" id="KW-1185">Reference proteome</keyword>
<comment type="similarity">
    <text evidence="1">Belongs to the MEIG1 family.</text>
</comment>
<proteinExistence type="inferred from homology"/>
<organism evidence="2 3">
    <name type="scientific">Geodia barretti</name>
    <name type="common">Barrett's horny sponge</name>
    <dbReference type="NCBI Taxonomy" id="519541"/>
    <lineage>
        <taxon>Eukaryota</taxon>
        <taxon>Metazoa</taxon>
        <taxon>Porifera</taxon>
        <taxon>Demospongiae</taxon>
        <taxon>Heteroscleromorpha</taxon>
        <taxon>Tetractinellida</taxon>
        <taxon>Astrophorina</taxon>
        <taxon>Geodiidae</taxon>
        <taxon>Geodia</taxon>
    </lineage>
</organism>
<dbReference type="Pfam" id="PF15163">
    <property type="entry name" value="Meiosis_expr"/>
    <property type="match status" value="1"/>
</dbReference>
<dbReference type="GO" id="GO:0005634">
    <property type="term" value="C:nucleus"/>
    <property type="evidence" value="ECO:0007669"/>
    <property type="project" value="InterPro"/>
</dbReference>
<dbReference type="AlphaFoldDB" id="A0AA35R7R9"/>
<comment type="caution">
    <text evidence="2">The sequence shown here is derived from an EMBL/GenBank/DDBJ whole genome shotgun (WGS) entry which is preliminary data.</text>
</comment>
<protein>
    <submittedName>
        <fullName evidence="2">Meiosis expressed gene 1 protein homolog</fullName>
    </submittedName>
</protein>
<gene>
    <name evidence="2" type="ORF">GBAR_LOCUS4566</name>
</gene>